<dbReference type="PANTHER" id="PTHR24421:SF10">
    <property type="entry name" value="NITRATE_NITRITE SENSOR PROTEIN NARQ"/>
    <property type="match status" value="1"/>
</dbReference>
<evidence type="ECO:0000259" key="12">
    <source>
        <dbReference type="Pfam" id="PF07730"/>
    </source>
</evidence>
<comment type="catalytic activity">
    <reaction evidence="1">
        <text>ATP + protein L-histidine = ADP + protein N-phospho-L-histidine.</text>
        <dbReference type="EC" id="2.7.13.3"/>
    </reaction>
</comment>
<feature type="transmembrane region" description="Helical" evidence="10">
    <location>
        <begin position="27"/>
        <end position="43"/>
    </location>
</feature>
<dbReference type="InterPro" id="IPR050482">
    <property type="entry name" value="Sensor_HK_TwoCompSys"/>
</dbReference>
<proteinExistence type="predicted"/>
<evidence type="ECO:0000256" key="6">
    <source>
        <dbReference type="ARBA" id="ARBA00022777"/>
    </source>
</evidence>
<dbReference type="PANTHER" id="PTHR24421">
    <property type="entry name" value="NITRATE/NITRITE SENSOR PROTEIN NARX-RELATED"/>
    <property type="match status" value="1"/>
</dbReference>
<feature type="transmembrane region" description="Helical" evidence="10">
    <location>
        <begin position="95"/>
        <end position="128"/>
    </location>
</feature>
<dbReference type="EC" id="2.7.13.3" evidence="2"/>
<sequence length="360" mass="41433">MKAFLIRTSVLIVLWGLFFFSEGTVPSVRSLLICAAVMAVYFFQNSTKRQFMLFLLNLLLLLALYFFTINPYVLALLFYFSVMAIFDLEENKFKWLSVLICISLLSFLIIGKLSGVWFILSLLFYYIANRTNGLASGLKEQRKIYEELLGEYRRLKRVAVLSEEEARFQERTKIAREIHDSVGHKLTALLMQLEILSMEKGEEEYTELKDLAKDCLAETRFAVRTLTTGELEGMATILQLIKKLESESHILVQLTTKRGILSVKLTNEQSVVLYRVIQEGLTNAMRHAQSREVYVELGRNAVGDIEFSIKNKVHENKTFQEGFGLQNMRRRVEELDGKLSIQQREGHFIVKGMIPVTEQG</sequence>
<dbReference type="Gene3D" id="3.30.565.10">
    <property type="entry name" value="Histidine kinase-like ATPase, C-terminal domain"/>
    <property type="match status" value="1"/>
</dbReference>
<keyword evidence="10" id="KW-0472">Membrane</keyword>
<keyword evidence="14" id="KW-1185">Reference proteome</keyword>
<keyword evidence="7" id="KW-0067">ATP-binding</keyword>
<evidence type="ECO:0000313" key="14">
    <source>
        <dbReference type="Proteomes" id="UP000040576"/>
    </source>
</evidence>
<evidence type="ECO:0000256" key="2">
    <source>
        <dbReference type="ARBA" id="ARBA00012438"/>
    </source>
</evidence>
<dbReference type="GO" id="GO:0046983">
    <property type="term" value="F:protein dimerization activity"/>
    <property type="evidence" value="ECO:0007669"/>
    <property type="project" value="InterPro"/>
</dbReference>
<feature type="coiled-coil region" evidence="9">
    <location>
        <begin position="138"/>
        <end position="165"/>
    </location>
</feature>
<dbReference type="RefSeq" id="WP_034768527.1">
    <property type="nucleotide sequence ID" value="NZ_CCRF01000035.1"/>
</dbReference>
<keyword evidence="10" id="KW-0812">Transmembrane</keyword>
<dbReference type="SUPFAM" id="SSF55874">
    <property type="entry name" value="ATPase domain of HSP90 chaperone/DNA topoisomerase II/histidine kinase"/>
    <property type="match status" value="1"/>
</dbReference>
<protein>
    <recommendedName>
        <fullName evidence="2">histidine kinase</fullName>
        <ecNumber evidence="2">2.7.13.3</ecNumber>
    </recommendedName>
</protein>
<dbReference type="GO" id="GO:0000155">
    <property type="term" value="F:phosphorelay sensor kinase activity"/>
    <property type="evidence" value="ECO:0007669"/>
    <property type="project" value="InterPro"/>
</dbReference>
<keyword evidence="4" id="KW-0808">Transferase</keyword>
<organism evidence="13 14">
    <name type="scientific">Caldibacillus thermoamylovorans</name>
    <dbReference type="NCBI Taxonomy" id="35841"/>
    <lineage>
        <taxon>Bacteria</taxon>
        <taxon>Bacillati</taxon>
        <taxon>Bacillota</taxon>
        <taxon>Bacilli</taxon>
        <taxon>Bacillales</taxon>
        <taxon>Bacillaceae</taxon>
        <taxon>Caldibacillus</taxon>
    </lineage>
</organism>
<dbReference type="GO" id="GO:0016020">
    <property type="term" value="C:membrane"/>
    <property type="evidence" value="ECO:0007669"/>
    <property type="project" value="InterPro"/>
</dbReference>
<dbReference type="Proteomes" id="UP000040576">
    <property type="component" value="Unassembled WGS sequence"/>
</dbReference>
<feature type="transmembrane region" description="Helical" evidence="10">
    <location>
        <begin position="55"/>
        <end position="80"/>
    </location>
</feature>
<dbReference type="Pfam" id="PF02518">
    <property type="entry name" value="HATPase_c"/>
    <property type="match status" value="1"/>
</dbReference>
<dbReference type="InterPro" id="IPR003594">
    <property type="entry name" value="HATPase_dom"/>
</dbReference>
<keyword evidence="10" id="KW-1133">Transmembrane helix</keyword>
<evidence type="ECO:0000256" key="3">
    <source>
        <dbReference type="ARBA" id="ARBA00022553"/>
    </source>
</evidence>
<evidence type="ECO:0000259" key="11">
    <source>
        <dbReference type="Pfam" id="PF02518"/>
    </source>
</evidence>
<keyword evidence="9" id="KW-0175">Coiled coil</keyword>
<evidence type="ECO:0000256" key="9">
    <source>
        <dbReference type="SAM" id="Coils"/>
    </source>
</evidence>
<dbReference type="Gene3D" id="1.20.5.1930">
    <property type="match status" value="1"/>
</dbReference>
<evidence type="ECO:0000313" key="13">
    <source>
        <dbReference type="EMBL" id="CEE00746.1"/>
    </source>
</evidence>
<name>A0A090IRN8_9BACI</name>
<accession>A0A090IRN8</accession>
<feature type="domain" description="Histidine kinase/HSP90-like ATPase" evidence="11">
    <location>
        <begin position="271"/>
        <end position="346"/>
    </location>
</feature>
<dbReference type="AlphaFoldDB" id="A0A090IRN8"/>
<keyword evidence="3" id="KW-0597">Phosphoprotein</keyword>
<evidence type="ECO:0000256" key="8">
    <source>
        <dbReference type="ARBA" id="ARBA00023012"/>
    </source>
</evidence>
<dbReference type="EMBL" id="CCRF01000035">
    <property type="protein sequence ID" value="CEE00746.1"/>
    <property type="molecule type" value="Genomic_DNA"/>
</dbReference>
<keyword evidence="8" id="KW-0902">Two-component regulatory system</keyword>
<dbReference type="GO" id="GO:0005524">
    <property type="term" value="F:ATP binding"/>
    <property type="evidence" value="ECO:0007669"/>
    <property type="project" value="UniProtKB-KW"/>
</dbReference>
<dbReference type="Pfam" id="PF07730">
    <property type="entry name" value="HisKA_3"/>
    <property type="match status" value="1"/>
</dbReference>
<reference evidence="13 14" key="1">
    <citation type="submission" date="2014-07" db="EMBL/GenBank/DDBJ databases">
        <authorList>
            <person name="Wibberg Daniel"/>
        </authorList>
    </citation>
    <scope>NUCLEOTIDE SEQUENCE [LARGE SCALE GENOMIC DNA]</scope>
</reference>
<feature type="transmembrane region" description="Helical" evidence="10">
    <location>
        <begin position="5"/>
        <end position="21"/>
    </location>
</feature>
<evidence type="ECO:0000256" key="7">
    <source>
        <dbReference type="ARBA" id="ARBA00022840"/>
    </source>
</evidence>
<dbReference type="CDD" id="cd16917">
    <property type="entry name" value="HATPase_UhpB-NarQ-NarX-like"/>
    <property type="match status" value="1"/>
</dbReference>
<evidence type="ECO:0000256" key="10">
    <source>
        <dbReference type="SAM" id="Phobius"/>
    </source>
</evidence>
<dbReference type="InterPro" id="IPR036890">
    <property type="entry name" value="HATPase_C_sf"/>
</dbReference>
<evidence type="ECO:0000256" key="4">
    <source>
        <dbReference type="ARBA" id="ARBA00022679"/>
    </source>
</evidence>
<keyword evidence="6 13" id="KW-0418">Kinase</keyword>
<dbReference type="PATRIC" id="fig|35841.9.peg.408"/>
<feature type="domain" description="Signal transduction histidine kinase subgroup 3 dimerisation and phosphoacceptor" evidence="12">
    <location>
        <begin position="170"/>
        <end position="230"/>
    </location>
</feature>
<keyword evidence="5" id="KW-0547">Nucleotide-binding</keyword>
<gene>
    <name evidence="13" type="ORF">BT1A1_0899</name>
</gene>
<dbReference type="InterPro" id="IPR011712">
    <property type="entry name" value="Sig_transdc_His_kin_sub3_dim/P"/>
</dbReference>
<evidence type="ECO:0000256" key="1">
    <source>
        <dbReference type="ARBA" id="ARBA00000085"/>
    </source>
</evidence>
<evidence type="ECO:0000256" key="5">
    <source>
        <dbReference type="ARBA" id="ARBA00022741"/>
    </source>
</evidence>